<dbReference type="AlphaFoldDB" id="A0A919B941"/>
<dbReference type="EMBL" id="BNBD01000020">
    <property type="protein sequence ID" value="GHF70711.1"/>
    <property type="molecule type" value="Genomic_DNA"/>
</dbReference>
<reference evidence="1" key="2">
    <citation type="submission" date="2020-09" db="EMBL/GenBank/DDBJ databases">
        <authorList>
            <person name="Sun Q."/>
            <person name="Ohkuma M."/>
        </authorList>
    </citation>
    <scope>NUCLEOTIDE SEQUENCE</scope>
    <source>
        <strain evidence="1">JCM 4059</strain>
    </source>
</reference>
<reference evidence="1" key="1">
    <citation type="journal article" date="2014" name="Int. J. Syst. Evol. Microbiol.">
        <title>Complete genome sequence of Corynebacterium casei LMG S-19264T (=DSM 44701T), isolated from a smear-ripened cheese.</title>
        <authorList>
            <consortium name="US DOE Joint Genome Institute (JGI-PGF)"/>
            <person name="Walter F."/>
            <person name="Albersmeier A."/>
            <person name="Kalinowski J."/>
            <person name="Ruckert C."/>
        </authorList>
    </citation>
    <scope>NUCLEOTIDE SEQUENCE</scope>
    <source>
        <strain evidence="1">JCM 4059</strain>
    </source>
</reference>
<proteinExistence type="predicted"/>
<accession>A0A919B941</accession>
<evidence type="ECO:0000313" key="2">
    <source>
        <dbReference type="Proteomes" id="UP000638313"/>
    </source>
</evidence>
<gene>
    <name evidence="1" type="ORF">GCM10010218_59990</name>
</gene>
<dbReference type="Proteomes" id="UP000638313">
    <property type="component" value="Unassembled WGS sequence"/>
</dbReference>
<keyword evidence="2" id="KW-1185">Reference proteome</keyword>
<organism evidence="1 2">
    <name type="scientific">Streptomyces mashuensis</name>
    <dbReference type="NCBI Taxonomy" id="33904"/>
    <lineage>
        <taxon>Bacteria</taxon>
        <taxon>Bacillati</taxon>
        <taxon>Actinomycetota</taxon>
        <taxon>Actinomycetes</taxon>
        <taxon>Kitasatosporales</taxon>
        <taxon>Streptomycetaceae</taxon>
        <taxon>Streptomyces</taxon>
    </lineage>
</organism>
<evidence type="ECO:0000313" key="1">
    <source>
        <dbReference type="EMBL" id="GHF70711.1"/>
    </source>
</evidence>
<protein>
    <submittedName>
        <fullName evidence="1">Uncharacterized protein</fullName>
    </submittedName>
</protein>
<name>A0A919B941_9ACTN</name>
<comment type="caution">
    <text evidence="1">The sequence shown here is derived from an EMBL/GenBank/DDBJ whole genome shotgun (WGS) entry which is preliminary data.</text>
</comment>
<sequence>METTNRGMHPLPCGTYRQAPGQEPYVAFLAPAVTKAAWHRRDRRFPLRGLC</sequence>